<evidence type="ECO:0000313" key="3">
    <source>
        <dbReference type="Proteomes" id="UP000233343"/>
    </source>
</evidence>
<sequence length="58" mass="6865">MLNIGDIIFQLLSLVILVGVIYFFVSMIRTQKRSRRSNQSLDKKLDKIIDLLEEQQKR</sequence>
<organism evidence="2 3">
    <name type="scientific">Cytobacillus horneckiae</name>
    <dbReference type="NCBI Taxonomy" id="549687"/>
    <lineage>
        <taxon>Bacteria</taxon>
        <taxon>Bacillati</taxon>
        <taxon>Bacillota</taxon>
        <taxon>Bacilli</taxon>
        <taxon>Bacillales</taxon>
        <taxon>Bacillaceae</taxon>
        <taxon>Cytobacillus</taxon>
    </lineage>
</organism>
<dbReference type="Pfam" id="PF13314">
    <property type="entry name" value="DUF4083"/>
    <property type="match status" value="1"/>
</dbReference>
<evidence type="ECO:0000313" key="2">
    <source>
        <dbReference type="EMBL" id="PKG29044.1"/>
    </source>
</evidence>
<feature type="transmembrane region" description="Helical" evidence="1">
    <location>
        <begin position="7"/>
        <end position="28"/>
    </location>
</feature>
<dbReference type="InterPro" id="IPR025143">
    <property type="entry name" value="DUF4083"/>
</dbReference>
<keyword evidence="1" id="KW-0472">Membrane</keyword>
<evidence type="ECO:0000256" key="1">
    <source>
        <dbReference type="SAM" id="Phobius"/>
    </source>
</evidence>
<keyword evidence="1" id="KW-0812">Transmembrane</keyword>
<dbReference type="EMBL" id="PISD01000019">
    <property type="protein sequence ID" value="PKG29044.1"/>
    <property type="molecule type" value="Genomic_DNA"/>
</dbReference>
<accession>A0A2N0ZHS4</accession>
<proteinExistence type="predicted"/>
<name>A0A2N0ZHS4_9BACI</name>
<reference evidence="2 3" key="1">
    <citation type="journal article" date="2010" name="Int. J. Syst. Evol. Microbiol.">
        <title>Bacillus horneckiae sp. nov., isolated from a spacecraft-assembly clean room.</title>
        <authorList>
            <person name="Vaishampayan P."/>
            <person name="Probst A."/>
            <person name="Krishnamurthi S."/>
            <person name="Ghosh S."/>
            <person name="Osman S."/>
            <person name="McDowall A."/>
            <person name="Ruckmani A."/>
            <person name="Mayilraj S."/>
            <person name="Venkateswaran K."/>
        </authorList>
    </citation>
    <scope>NUCLEOTIDE SEQUENCE [LARGE SCALE GENOMIC DNA]</scope>
    <source>
        <strain evidence="3">1PO1SC</strain>
    </source>
</reference>
<dbReference type="AlphaFoldDB" id="A0A2N0ZHS4"/>
<dbReference type="RefSeq" id="WP_083957410.1">
    <property type="nucleotide sequence ID" value="NZ_JARMMB010000010.1"/>
</dbReference>
<keyword evidence="3" id="KW-1185">Reference proteome</keyword>
<gene>
    <name evidence="2" type="ORF">CWS20_09755</name>
</gene>
<protein>
    <submittedName>
        <fullName evidence="2">DUF4083 domain-containing protein</fullName>
    </submittedName>
</protein>
<comment type="caution">
    <text evidence="2">The sequence shown here is derived from an EMBL/GenBank/DDBJ whole genome shotgun (WGS) entry which is preliminary data.</text>
</comment>
<keyword evidence="1" id="KW-1133">Transmembrane helix</keyword>
<dbReference type="Proteomes" id="UP000233343">
    <property type="component" value="Unassembled WGS sequence"/>
</dbReference>